<feature type="non-terminal residue" evidence="2">
    <location>
        <position position="1"/>
    </location>
</feature>
<dbReference type="AlphaFoldDB" id="A0ABC8TSN4"/>
<evidence type="ECO:0000313" key="2">
    <source>
        <dbReference type="EMBL" id="CAK9169874.1"/>
    </source>
</evidence>
<dbReference type="EMBL" id="CAUOFW020005391">
    <property type="protein sequence ID" value="CAK9169874.1"/>
    <property type="molecule type" value="Genomic_DNA"/>
</dbReference>
<keyword evidence="3" id="KW-1185">Reference proteome</keyword>
<evidence type="ECO:0000313" key="3">
    <source>
        <dbReference type="Proteomes" id="UP001642360"/>
    </source>
</evidence>
<dbReference type="Proteomes" id="UP001642360">
    <property type="component" value="Unassembled WGS sequence"/>
</dbReference>
<reference evidence="2 3" key="1">
    <citation type="submission" date="2024-02" db="EMBL/GenBank/DDBJ databases">
        <authorList>
            <person name="Vignale AGUSTIN F."/>
            <person name="Sosa J E."/>
            <person name="Modenutti C."/>
        </authorList>
    </citation>
    <scope>NUCLEOTIDE SEQUENCE [LARGE SCALE GENOMIC DNA]</scope>
</reference>
<feature type="region of interest" description="Disordered" evidence="1">
    <location>
        <begin position="1"/>
        <end position="21"/>
    </location>
</feature>
<sequence length="54" mass="6023">EHEVEGRELLTEEGSRNKGGEKLPLLECKLGTPMKVQKLTLEIPKPTLACLHID</sequence>
<evidence type="ECO:0000256" key="1">
    <source>
        <dbReference type="SAM" id="MobiDB-lite"/>
    </source>
</evidence>
<comment type="caution">
    <text evidence="2">The sequence shown here is derived from an EMBL/GenBank/DDBJ whole genome shotgun (WGS) entry which is preliminary data.</text>
</comment>
<protein>
    <submittedName>
        <fullName evidence="2">Uncharacterized protein</fullName>
    </submittedName>
</protein>
<name>A0ABC8TSN4_9AQUA</name>
<gene>
    <name evidence="2" type="ORF">ILEXP_LOCUS39363</name>
</gene>
<accession>A0ABC8TSN4</accession>
<organism evidence="2 3">
    <name type="scientific">Ilex paraguariensis</name>
    <name type="common">yerba mate</name>
    <dbReference type="NCBI Taxonomy" id="185542"/>
    <lineage>
        <taxon>Eukaryota</taxon>
        <taxon>Viridiplantae</taxon>
        <taxon>Streptophyta</taxon>
        <taxon>Embryophyta</taxon>
        <taxon>Tracheophyta</taxon>
        <taxon>Spermatophyta</taxon>
        <taxon>Magnoliopsida</taxon>
        <taxon>eudicotyledons</taxon>
        <taxon>Gunneridae</taxon>
        <taxon>Pentapetalae</taxon>
        <taxon>asterids</taxon>
        <taxon>campanulids</taxon>
        <taxon>Aquifoliales</taxon>
        <taxon>Aquifoliaceae</taxon>
        <taxon>Ilex</taxon>
    </lineage>
</organism>
<proteinExistence type="predicted"/>